<protein>
    <submittedName>
        <fullName evidence="1">Uncharacterized protein</fullName>
    </submittedName>
</protein>
<dbReference type="EMBL" id="JAUSVU010000002">
    <property type="protein sequence ID" value="MDQ0531685.1"/>
    <property type="molecule type" value="Genomic_DNA"/>
</dbReference>
<gene>
    <name evidence="1" type="ORF">QO018_000521</name>
</gene>
<name>A0ABU0ME22_9PROT</name>
<sequence>MSKGCSPLQNAAAQCFSCSIIFASQSSVPSSARPDAVRHHLTRSCDRRGRHTVILASKNEMPLTTPASPPPAHLRFRITSNGGFPNVTTLDGRRGQPSCGTGGVQLRRRQADPRVHLRIRRRPVQRRTSRPPPLGFDVDRLGQSPAIHELCTHPPLLAWVVKPPYQLHSKRVGHKSQSLHSATFFPLIGDDVLPFSNYSSVFQGR</sequence>
<dbReference type="Proteomes" id="UP001244552">
    <property type="component" value="Unassembled WGS sequence"/>
</dbReference>
<reference evidence="1 2" key="1">
    <citation type="submission" date="2023-07" db="EMBL/GenBank/DDBJ databases">
        <title>Genomic Encyclopedia of Type Strains, Phase IV (KMG-IV): sequencing the most valuable type-strain genomes for metagenomic binning, comparative biology and taxonomic classification.</title>
        <authorList>
            <person name="Goeker M."/>
        </authorList>
    </citation>
    <scope>NUCLEOTIDE SEQUENCE [LARGE SCALE GENOMIC DNA]</scope>
    <source>
        <strain evidence="1 2">DSM 19922</strain>
    </source>
</reference>
<evidence type="ECO:0000313" key="1">
    <source>
        <dbReference type="EMBL" id="MDQ0531685.1"/>
    </source>
</evidence>
<comment type="caution">
    <text evidence="1">The sequence shown here is derived from an EMBL/GenBank/DDBJ whole genome shotgun (WGS) entry which is preliminary data.</text>
</comment>
<proteinExistence type="predicted"/>
<accession>A0ABU0ME22</accession>
<keyword evidence="2" id="KW-1185">Reference proteome</keyword>
<organism evidence="1 2">
    <name type="scientific">Azospirillum picis</name>
    <dbReference type="NCBI Taxonomy" id="488438"/>
    <lineage>
        <taxon>Bacteria</taxon>
        <taxon>Pseudomonadati</taxon>
        <taxon>Pseudomonadota</taxon>
        <taxon>Alphaproteobacteria</taxon>
        <taxon>Rhodospirillales</taxon>
        <taxon>Azospirillaceae</taxon>
        <taxon>Azospirillum</taxon>
    </lineage>
</organism>
<evidence type="ECO:0000313" key="2">
    <source>
        <dbReference type="Proteomes" id="UP001244552"/>
    </source>
</evidence>